<dbReference type="InterPro" id="IPR021133">
    <property type="entry name" value="HEAT_type_2"/>
</dbReference>
<organism evidence="3 4">
    <name type="scientific">Ascaris lumbricoides</name>
    <name type="common">Giant roundworm</name>
    <dbReference type="NCBI Taxonomy" id="6252"/>
    <lineage>
        <taxon>Eukaryota</taxon>
        <taxon>Metazoa</taxon>
        <taxon>Ecdysozoa</taxon>
        <taxon>Nematoda</taxon>
        <taxon>Chromadorea</taxon>
        <taxon>Rhabditida</taxon>
        <taxon>Spirurina</taxon>
        <taxon>Ascaridomorpha</taxon>
        <taxon>Ascaridoidea</taxon>
        <taxon>Ascarididae</taxon>
        <taxon>Ascaris</taxon>
    </lineage>
</organism>
<dbReference type="GO" id="GO:0000159">
    <property type="term" value="C:protein phosphatase type 2A complex"/>
    <property type="evidence" value="ECO:0007669"/>
    <property type="project" value="TreeGrafter"/>
</dbReference>
<evidence type="ECO:0000256" key="1">
    <source>
        <dbReference type="ARBA" id="ARBA00022737"/>
    </source>
</evidence>
<dbReference type="AlphaFoldDB" id="A0A0M3HK94"/>
<keyword evidence="3" id="KW-1185">Reference proteome</keyword>
<name>A0A0M3HK94_ASCLU</name>
<evidence type="ECO:0000313" key="3">
    <source>
        <dbReference type="Proteomes" id="UP000036681"/>
    </source>
</evidence>
<dbReference type="SUPFAM" id="SSF48371">
    <property type="entry name" value="ARM repeat"/>
    <property type="match status" value="1"/>
</dbReference>
<dbReference type="GO" id="GO:0005829">
    <property type="term" value="C:cytosol"/>
    <property type="evidence" value="ECO:0007669"/>
    <property type="project" value="TreeGrafter"/>
</dbReference>
<dbReference type="InterPro" id="IPR011989">
    <property type="entry name" value="ARM-like"/>
</dbReference>
<dbReference type="Proteomes" id="UP000036681">
    <property type="component" value="Unplaced"/>
</dbReference>
<sequence>MVDSATHRSYLQRMTPLFCLNELCETIGAKYVIEKVMSIVQLLSGDDIPNVRLNVAKTLLQVGRAIDRNSVKKYVKPLLTKLMNDEDFDVRYFAEETRTGEILISK</sequence>
<feature type="repeat" description="HEAT" evidence="2">
    <location>
        <begin position="36"/>
        <end position="74"/>
    </location>
</feature>
<proteinExistence type="predicted"/>
<evidence type="ECO:0000256" key="2">
    <source>
        <dbReference type="PROSITE-ProRule" id="PRU00103"/>
    </source>
</evidence>
<protein>
    <submittedName>
        <fullName evidence="4">TIP120 domain-containing protein</fullName>
    </submittedName>
</protein>
<dbReference type="PROSITE" id="PS50077">
    <property type="entry name" value="HEAT_REPEAT"/>
    <property type="match status" value="1"/>
</dbReference>
<dbReference type="WBParaSite" id="ALUE_0000193901-mRNA-1">
    <property type="protein sequence ID" value="ALUE_0000193901-mRNA-1"/>
    <property type="gene ID" value="ALUE_0000193901"/>
</dbReference>
<dbReference type="PANTHER" id="PTHR10648">
    <property type="entry name" value="SERINE/THREONINE-PROTEIN PHOSPHATASE PP2A 65 KDA REGULATORY SUBUNIT"/>
    <property type="match status" value="1"/>
</dbReference>
<keyword evidence="1" id="KW-0677">Repeat</keyword>
<dbReference type="InterPro" id="IPR016024">
    <property type="entry name" value="ARM-type_fold"/>
</dbReference>
<dbReference type="Gene3D" id="1.25.10.10">
    <property type="entry name" value="Leucine-rich Repeat Variant"/>
    <property type="match status" value="1"/>
</dbReference>
<accession>A0A0M3HK94</accession>
<evidence type="ECO:0000313" key="4">
    <source>
        <dbReference type="WBParaSite" id="ALUE_0000193901-mRNA-1"/>
    </source>
</evidence>
<reference evidence="4" key="1">
    <citation type="submission" date="2017-02" db="UniProtKB">
        <authorList>
            <consortium name="WormBaseParasite"/>
        </authorList>
    </citation>
    <scope>IDENTIFICATION</scope>
</reference>
<dbReference type="PANTHER" id="PTHR10648:SF4">
    <property type="entry name" value="PROTEIN PHOSPHATASE 2 (FORMERLY 2A), REGULATORY SUBUNIT A, BETA ISOFORM-RELATED"/>
    <property type="match status" value="1"/>
</dbReference>
<dbReference type="InterPro" id="IPR051023">
    <property type="entry name" value="PP2A_Regulatory_Subunit_A"/>
</dbReference>
<dbReference type="GO" id="GO:0019888">
    <property type="term" value="F:protein phosphatase regulator activity"/>
    <property type="evidence" value="ECO:0007669"/>
    <property type="project" value="TreeGrafter"/>
</dbReference>
<dbReference type="GO" id="GO:0005634">
    <property type="term" value="C:nucleus"/>
    <property type="evidence" value="ECO:0007669"/>
    <property type="project" value="TreeGrafter"/>
</dbReference>